<reference evidence="9" key="1">
    <citation type="submission" date="2021-01" db="EMBL/GenBank/DDBJ databases">
        <title>Novel species in genus Nocardioides.</title>
        <authorList>
            <person name="Zhang G."/>
        </authorList>
    </citation>
    <scope>NUCLEOTIDE SEQUENCE</scope>
    <source>
        <strain evidence="9">Zg-536</strain>
    </source>
</reference>
<evidence type="ECO:0000256" key="7">
    <source>
        <dbReference type="SAM" id="Phobius"/>
    </source>
</evidence>
<evidence type="ECO:0000256" key="3">
    <source>
        <dbReference type="ARBA" id="ARBA00022679"/>
    </source>
</evidence>
<dbReference type="Pfam" id="PF02397">
    <property type="entry name" value="Bac_transf"/>
    <property type="match status" value="1"/>
</dbReference>
<feature type="transmembrane region" description="Helical" evidence="7">
    <location>
        <begin position="296"/>
        <end position="319"/>
    </location>
</feature>
<keyword evidence="6 7" id="KW-0472">Membrane</keyword>
<dbReference type="RefSeq" id="WP_205289682.1">
    <property type="nucleotide sequence ID" value="NZ_CP074406.1"/>
</dbReference>
<comment type="subcellular location">
    <subcellularLocation>
        <location evidence="1">Membrane</location>
        <topology evidence="1">Multi-pass membrane protein</topology>
    </subcellularLocation>
</comment>
<dbReference type="InterPro" id="IPR003362">
    <property type="entry name" value="Bact_transf"/>
</dbReference>
<evidence type="ECO:0000256" key="1">
    <source>
        <dbReference type="ARBA" id="ARBA00004141"/>
    </source>
</evidence>
<dbReference type="Gene3D" id="3.40.50.720">
    <property type="entry name" value="NAD(P)-binding Rossmann-like Domain"/>
    <property type="match status" value="1"/>
</dbReference>
<feature type="domain" description="Bacterial sugar transferase" evidence="8">
    <location>
        <begin position="291"/>
        <end position="478"/>
    </location>
</feature>
<dbReference type="PANTHER" id="PTHR30576">
    <property type="entry name" value="COLANIC BIOSYNTHESIS UDP-GLUCOSE LIPID CARRIER TRANSFERASE"/>
    <property type="match status" value="1"/>
</dbReference>
<feature type="transmembrane region" description="Helical" evidence="7">
    <location>
        <begin position="121"/>
        <end position="140"/>
    </location>
</feature>
<dbReference type="EMBL" id="JAERTX010000001">
    <property type="protein sequence ID" value="MBM9458369.1"/>
    <property type="molecule type" value="Genomic_DNA"/>
</dbReference>
<dbReference type="AlphaFoldDB" id="A0A938Y333"/>
<dbReference type="NCBIfam" id="TIGR03025">
    <property type="entry name" value="EPS_sugtrans"/>
    <property type="match status" value="1"/>
</dbReference>
<dbReference type="GO" id="GO:0016020">
    <property type="term" value="C:membrane"/>
    <property type="evidence" value="ECO:0007669"/>
    <property type="project" value="UniProtKB-SubCell"/>
</dbReference>
<feature type="transmembrane region" description="Helical" evidence="7">
    <location>
        <begin position="61"/>
        <end position="80"/>
    </location>
</feature>
<feature type="transmembrane region" description="Helical" evidence="7">
    <location>
        <begin position="20"/>
        <end position="41"/>
    </location>
</feature>
<keyword evidence="10" id="KW-1185">Reference proteome</keyword>
<dbReference type="InterPro" id="IPR017475">
    <property type="entry name" value="EPS_sugar_tfrase"/>
</dbReference>
<dbReference type="PANTHER" id="PTHR30576:SF10">
    <property type="entry name" value="SLL5057 PROTEIN"/>
    <property type="match status" value="1"/>
</dbReference>
<dbReference type="Proteomes" id="UP000663791">
    <property type="component" value="Unassembled WGS sequence"/>
</dbReference>
<feature type="transmembrane region" description="Helical" evidence="7">
    <location>
        <begin position="95"/>
        <end position="115"/>
    </location>
</feature>
<evidence type="ECO:0000259" key="8">
    <source>
        <dbReference type="Pfam" id="PF02397"/>
    </source>
</evidence>
<accession>A0A938Y333</accession>
<organism evidence="9 10">
    <name type="scientific">Nocardioides faecalis</name>
    <dbReference type="NCBI Taxonomy" id="2803858"/>
    <lineage>
        <taxon>Bacteria</taxon>
        <taxon>Bacillati</taxon>
        <taxon>Actinomycetota</taxon>
        <taxon>Actinomycetes</taxon>
        <taxon>Propionibacteriales</taxon>
        <taxon>Nocardioidaceae</taxon>
        <taxon>Nocardioides</taxon>
    </lineage>
</organism>
<keyword evidence="5 7" id="KW-1133">Transmembrane helix</keyword>
<sequence>MMQRTRQKVASEPSRALRWLPLTLLALDLVALAAAGLIALWGRHGLTVFSTPTGLQESLGVAGVLTLPAWLAAIGIAGGYDRQVLGAGPDEFKRVVRATFVTAGALGVGCFLAKYQLSRGFFLLAFAAGLVLLLCVRLAMRKVLHRARRRGHLQERVLVAGTPQRIDEISRVLSRESWLGYGVIGAVVTTPSASSLEETAAGVPVLGSAADLLDVAEQNAADVIFLTGSVLGSGEDVKRLVWEVEQHGIEVVIAPSVVDISQERINVRPVGGVPLIHVGHARWAHAGRASKRVFDVVGSATLITLLSPVFLFAAVQIWLHDRGPLLFKHHRVGRHSERFECLKFRTMVVDAEAQVEKLQQKTGQAALLFKMKDDPRITKPGKWMRRFSVDELPQLFNVLRGDMSLVGPRPQVQREVDLYESGMERRLLVRPGMTGLWQVSGRNDLTPQEAMRLDVYYVDNWSMIQDIAILFRTVTAVFGSRGAY</sequence>
<evidence type="ECO:0000256" key="4">
    <source>
        <dbReference type="ARBA" id="ARBA00022692"/>
    </source>
</evidence>
<evidence type="ECO:0000313" key="9">
    <source>
        <dbReference type="EMBL" id="MBM9458369.1"/>
    </source>
</evidence>
<comment type="caution">
    <text evidence="9">The sequence shown here is derived from an EMBL/GenBank/DDBJ whole genome shotgun (WGS) entry which is preliminary data.</text>
</comment>
<proteinExistence type="inferred from homology"/>
<gene>
    <name evidence="9" type="ORF">JK386_00455</name>
</gene>
<name>A0A938Y333_9ACTN</name>
<evidence type="ECO:0000313" key="10">
    <source>
        <dbReference type="Proteomes" id="UP000663791"/>
    </source>
</evidence>
<dbReference type="Pfam" id="PF13727">
    <property type="entry name" value="CoA_binding_3"/>
    <property type="match status" value="1"/>
</dbReference>
<evidence type="ECO:0000256" key="6">
    <source>
        <dbReference type="ARBA" id="ARBA00023136"/>
    </source>
</evidence>
<comment type="similarity">
    <text evidence="2">Belongs to the bacterial sugar transferase family.</text>
</comment>
<keyword evidence="4 7" id="KW-0812">Transmembrane</keyword>
<keyword evidence="3 9" id="KW-0808">Transferase</keyword>
<evidence type="ECO:0000256" key="2">
    <source>
        <dbReference type="ARBA" id="ARBA00006464"/>
    </source>
</evidence>
<protein>
    <submittedName>
        <fullName evidence="9">Sugar transferase</fullName>
    </submittedName>
</protein>
<dbReference type="GO" id="GO:0016780">
    <property type="term" value="F:phosphotransferase activity, for other substituted phosphate groups"/>
    <property type="evidence" value="ECO:0007669"/>
    <property type="project" value="TreeGrafter"/>
</dbReference>
<evidence type="ECO:0000256" key="5">
    <source>
        <dbReference type="ARBA" id="ARBA00022989"/>
    </source>
</evidence>